<accession>A3TYG8</accession>
<dbReference type="AlphaFoldDB" id="A3TYG8"/>
<dbReference type="GO" id="GO:0016813">
    <property type="term" value="F:hydrolase activity, acting on carbon-nitrogen (but not peptide) bonds, in linear amidines"/>
    <property type="evidence" value="ECO:0007669"/>
    <property type="project" value="InterPro"/>
</dbReference>
<dbReference type="PIRSF" id="PIRSF001235">
    <property type="entry name" value="Amidase_carbamoylase"/>
    <property type="match status" value="1"/>
</dbReference>
<keyword evidence="10" id="KW-1185">Reference proteome</keyword>
<comment type="caution">
    <text evidence="9">The sequence shown here is derived from an EMBL/GenBank/DDBJ whole genome shotgun (WGS) entry which is preliminary data.</text>
</comment>
<proteinExistence type="inferred from homology"/>
<keyword evidence="4 7" id="KW-0479">Metal-binding</keyword>
<dbReference type="HOGENOM" id="CLU_024588_6_0_5"/>
<dbReference type="PANTHER" id="PTHR32494:SF19">
    <property type="entry name" value="ALLANTOATE DEIMINASE-RELATED"/>
    <property type="match status" value="1"/>
</dbReference>
<feature type="domain" description="Peptidase M20 dimerisation" evidence="8">
    <location>
        <begin position="197"/>
        <end position="301"/>
    </location>
</feature>
<comment type="similarity">
    <text evidence="2">Belongs to the peptidase M20 family.</text>
</comment>
<evidence type="ECO:0000256" key="5">
    <source>
        <dbReference type="ARBA" id="ARBA00022801"/>
    </source>
</evidence>
<comment type="cofactor">
    <cofactor evidence="1">
        <name>Mn(2+)</name>
        <dbReference type="ChEBI" id="CHEBI:29035"/>
    </cofactor>
</comment>
<evidence type="ECO:0000256" key="4">
    <source>
        <dbReference type="ARBA" id="ARBA00022723"/>
    </source>
</evidence>
<evidence type="ECO:0000313" key="10">
    <source>
        <dbReference type="Proteomes" id="UP000004318"/>
    </source>
</evidence>
<dbReference type="InterPro" id="IPR010158">
    <property type="entry name" value="Amidase_Cbmase"/>
</dbReference>
<dbReference type="CDD" id="cd03884">
    <property type="entry name" value="M20_bAS"/>
    <property type="match status" value="1"/>
</dbReference>
<evidence type="ECO:0000256" key="3">
    <source>
        <dbReference type="ARBA" id="ARBA00011738"/>
    </source>
</evidence>
<feature type="binding site" evidence="7">
    <location>
        <position position="88"/>
    </location>
    <ligand>
        <name>Zn(2+)</name>
        <dbReference type="ChEBI" id="CHEBI:29105"/>
        <label>2</label>
    </ligand>
</feature>
<evidence type="ECO:0000256" key="2">
    <source>
        <dbReference type="ARBA" id="ARBA00006153"/>
    </source>
</evidence>
<dbReference type="InterPro" id="IPR036264">
    <property type="entry name" value="Bact_exopeptidase_dim_dom"/>
</dbReference>
<sequence>MLPVNPDRFLADLHRLREFGAAGVGRGVVRPAFTDPDIAARRWLREQFAACGLEARIDPVGTVWGLAEGQSLLVGSHTDTQPEGGWLDGTLGVICGLELARAGAEAGIPISAVSFEDEEGRFGVTTGSRVWGGFTSLAAADRLTDTQGVTYAEARARIADIAGEFPDPGRFRGFLECHIEQGPWLDQAGEAAGVVTGIVGIRDMRVTFTGEQNHAGTTPMHLRRDALKGLLRFQHLIADRFRNVVVGETVWTTGHVELHPGSHSIVPGRCTFSMQWRDGDKQRLDRMEEIIRQAIEDAAADTGLTAETSDMLGLDPVPMDEGMQQALARAAQAVAPGRWRRMPSGALHDAASVAALMPAAMLFVPSINGISHAFEEDTDEADLVTGLQILAHAAAEMAAR</sequence>
<dbReference type="RefSeq" id="WP_009806956.1">
    <property type="nucleotide sequence ID" value="NZ_CH724131.1"/>
</dbReference>
<name>A3TYG8_PSEBH</name>
<evidence type="ECO:0000313" key="9">
    <source>
        <dbReference type="EMBL" id="EAQ03202.1"/>
    </source>
</evidence>
<dbReference type="Gene3D" id="3.40.630.10">
    <property type="entry name" value="Zn peptidases"/>
    <property type="match status" value="1"/>
</dbReference>
<evidence type="ECO:0000256" key="7">
    <source>
        <dbReference type="PIRSR" id="PIRSR001235-1"/>
    </source>
</evidence>
<feature type="binding site" evidence="7">
    <location>
        <position position="372"/>
    </location>
    <ligand>
        <name>Zn(2+)</name>
        <dbReference type="ChEBI" id="CHEBI:29105"/>
        <label>2</label>
    </ligand>
</feature>
<evidence type="ECO:0000256" key="6">
    <source>
        <dbReference type="ARBA" id="ARBA00023211"/>
    </source>
</evidence>
<keyword evidence="5 9" id="KW-0378">Hydrolase</keyword>
<feature type="binding site" evidence="7">
    <location>
        <position position="119"/>
    </location>
    <ligand>
        <name>Zn(2+)</name>
        <dbReference type="ChEBI" id="CHEBI:29105"/>
        <label>2</label>
    </ligand>
</feature>
<dbReference type="InterPro" id="IPR011650">
    <property type="entry name" value="Peptidase_M20_dimer"/>
</dbReference>
<keyword evidence="6" id="KW-0464">Manganese</keyword>
<dbReference type="EMBL" id="AAMO01000005">
    <property type="protein sequence ID" value="EAQ03202.1"/>
    <property type="molecule type" value="Genomic_DNA"/>
</dbReference>
<feature type="binding site" evidence="7">
    <location>
        <position position="88"/>
    </location>
    <ligand>
        <name>Zn(2+)</name>
        <dbReference type="ChEBI" id="CHEBI:29105"/>
        <label>1</label>
    </ligand>
</feature>
<dbReference type="Pfam" id="PF07687">
    <property type="entry name" value="M20_dimer"/>
    <property type="match status" value="1"/>
</dbReference>
<evidence type="ECO:0000259" key="8">
    <source>
        <dbReference type="Pfam" id="PF07687"/>
    </source>
</evidence>
<gene>
    <name evidence="9" type="ORF">OB2597_13698</name>
</gene>
<dbReference type="InterPro" id="IPR002933">
    <property type="entry name" value="Peptidase_M20"/>
</dbReference>
<dbReference type="STRING" id="252305.OB2597_13698"/>
<comment type="cofactor">
    <cofactor evidence="7">
        <name>Zn(2+)</name>
        <dbReference type="ChEBI" id="CHEBI:29105"/>
    </cofactor>
    <text evidence="7">Binds 2 Zn(2+) ions per subunit.</text>
</comment>
<feature type="binding site" evidence="7">
    <location>
        <position position="178"/>
    </location>
    <ligand>
        <name>Zn(2+)</name>
        <dbReference type="ChEBI" id="CHEBI:29105"/>
        <label>1</label>
    </ligand>
</feature>
<comment type="subunit">
    <text evidence="3">Homodimer.</text>
</comment>
<protein>
    <submittedName>
        <fullName evidence="9">N-carbamoyl-L-amino acid amidohydrolase</fullName>
    </submittedName>
</protein>
<dbReference type="Proteomes" id="UP000004318">
    <property type="component" value="Unassembled WGS sequence"/>
</dbReference>
<dbReference type="SUPFAM" id="SSF53187">
    <property type="entry name" value="Zn-dependent exopeptidases"/>
    <property type="match status" value="1"/>
</dbReference>
<dbReference type="Pfam" id="PF01546">
    <property type="entry name" value="Peptidase_M20"/>
    <property type="match status" value="1"/>
</dbReference>
<dbReference type="PANTHER" id="PTHR32494">
    <property type="entry name" value="ALLANTOATE DEIMINASE-RELATED"/>
    <property type="match status" value="1"/>
</dbReference>
<dbReference type="eggNOG" id="COG0624">
    <property type="taxonomic scope" value="Bacteria"/>
</dbReference>
<evidence type="ECO:0000256" key="1">
    <source>
        <dbReference type="ARBA" id="ARBA00001936"/>
    </source>
</evidence>
<dbReference type="SUPFAM" id="SSF55031">
    <property type="entry name" value="Bacterial exopeptidase dimerisation domain"/>
    <property type="match status" value="1"/>
</dbReference>
<dbReference type="Gene3D" id="3.30.70.360">
    <property type="match status" value="1"/>
</dbReference>
<organism evidence="9 10">
    <name type="scientific">Pseudooceanicola batsensis (strain ATCC BAA-863 / DSM 15984 / KCTC 12145 / HTCC2597)</name>
    <name type="common">Oceanicola batsensis</name>
    <dbReference type="NCBI Taxonomy" id="252305"/>
    <lineage>
        <taxon>Bacteria</taxon>
        <taxon>Pseudomonadati</taxon>
        <taxon>Pseudomonadota</taxon>
        <taxon>Alphaproteobacteria</taxon>
        <taxon>Rhodobacterales</taxon>
        <taxon>Paracoccaceae</taxon>
        <taxon>Pseudooceanicola</taxon>
    </lineage>
</organism>
<reference evidence="9 10" key="1">
    <citation type="journal article" date="2010" name="J. Bacteriol.">
        <title>Genome sequences of Oceanicola granulosus HTCC2516(T) and Oceanicola batsensis HTCC2597(TDelta).</title>
        <authorList>
            <person name="Thrash J.C."/>
            <person name="Cho J.C."/>
            <person name="Vergin K.L."/>
            <person name="Giovannoni S.J."/>
        </authorList>
    </citation>
    <scope>NUCLEOTIDE SEQUENCE [LARGE SCALE GENOMIC DNA]</scope>
    <source>
        <strain evidence="10">ATCC BAA-863 / DSM 15984 / KCTC 12145 / HTCC2597</strain>
    </source>
</reference>
<dbReference type="GO" id="GO:0046872">
    <property type="term" value="F:metal ion binding"/>
    <property type="evidence" value="ECO:0007669"/>
    <property type="project" value="UniProtKB-KW"/>
</dbReference>
<feature type="binding site" evidence="7">
    <location>
        <position position="77"/>
    </location>
    <ligand>
        <name>Zn(2+)</name>
        <dbReference type="ChEBI" id="CHEBI:29105"/>
        <label>1</label>
    </ligand>
</feature>
<dbReference type="NCBIfam" id="TIGR01879">
    <property type="entry name" value="hydantase"/>
    <property type="match status" value="1"/>
</dbReference>
<dbReference type="OrthoDB" id="9808195at2"/>
<keyword evidence="7" id="KW-0862">Zinc</keyword>